<feature type="transmembrane region" description="Helical" evidence="5">
    <location>
        <begin position="196"/>
        <end position="217"/>
    </location>
</feature>
<organism evidence="6 7">
    <name type="scientific">Streptacidiphilus alkalitolerans</name>
    <dbReference type="NCBI Taxonomy" id="3342712"/>
    <lineage>
        <taxon>Bacteria</taxon>
        <taxon>Bacillati</taxon>
        <taxon>Actinomycetota</taxon>
        <taxon>Actinomycetes</taxon>
        <taxon>Kitasatosporales</taxon>
        <taxon>Streptomycetaceae</taxon>
        <taxon>Streptacidiphilus</taxon>
    </lineage>
</organism>
<dbReference type="Gene3D" id="1.10.3080.10">
    <property type="entry name" value="Clc chloride channel"/>
    <property type="match status" value="1"/>
</dbReference>
<feature type="transmembrane region" description="Helical" evidence="5">
    <location>
        <begin position="26"/>
        <end position="45"/>
    </location>
</feature>
<proteinExistence type="predicted"/>
<accession>A0ABV6WYM8</accession>
<comment type="subcellular location">
    <subcellularLocation>
        <location evidence="1">Membrane</location>
        <topology evidence="1">Multi-pass membrane protein</topology>
    </subcellularLocation>
</comment>
<dbReference type="SUPFAM" id="SSF81340">
    <property type="entry name" value="Clc chloride channel"/>
    <property type="match status" value="1"/>
</dbReference>
<dbReference type="EMBL" id="JBHEZY010000003">
    <property type="protein sequence ID" value="MFC1431153.1"/>
    <property type="molecule type" value="Genomic_DNA"/>
</dbReference>
<evidence type="ECO:0000256" key="4">
    <source>
        <dbReference type="ARBA" id="ARBA00023136"/>
    </source>
</evidence>
<name>A0ABV6WYM8_9ACTN</name>
<feature type="transmembrane region" description="Helical" evidence="5">
    <location>
        <begin position="70"/>
        <end position="91"/>
    </location>
</feature>
<dbReference type="PANTHER" id="PTHR43427">
    <property type="entry name" value="CHLORIDE CHANNEL PROTEIN CLC-E"/>
    <property type="match status" value="1"/>
</dbReference>
<evidence type="ECO:0000256" key="1">
    <source>
        <dbReference type="ARBA" id="ARBA00004141"/>
    </source>
</evidence>
<dbReference type="InterPro" id="IPR001807">
    <property type="entry name" value="ClC"/>
</dbReference>
<reference evidence="6 7" key="1">
    <citation type="submission" date="2024-09" db="EMBL/GenBank/DDBJ databases">
        <authorList>
            <person name="Lee S.D."/>
        </authorList>
    </citation>
    <scope>NUCLEOTIDE SEQUENCE [LARGE SCALE GENOMIC DNA]</scope>
    <source>
        <strain evidence="6 7">N1-3</strain>
    </source>
</reference>
<feature type="transmembrane region" description="Helical" evidence="5">
    <location>
        <begin position="316"/>
        <end position="335"/>
    </location>
</feature>
<keyword evidence="4 5" id="KW-0472">Membrane</keyword>
<keyword evidence="3 5" id="KW-1133">Transmembrane helix</keyword>
<dbReference type="RefSeq" id="WP_380551427.1">
    <property type="nucleotide sequence ID" value="NZ_JBHEZY010000003.1"/>
</dbReference>
<comment type="caution">
    <text evidence="6">The sequence shown here is derived from an EMBL/GenBank/DDBJ whole genome shotgun (WGS) entry which is preliminary data.</text>
</comment>
<evidence type="ECO:0000256" key="3">
    <source>
        <dbReference type="ARBA" id="ARBA00022989"/>
    </source>
</evidence>
<feature type="transmembrane region" description="Helical" evidence="5">
    <location>
        <begin position="273"/>
        <end position="296"/>
    </location>
</feature>
<evidence type="ECO:0000313" key="7">
    <source>
        <dbReference type="Proteomes" id="UP001592530"/>
    </source>
</evidence>
<dbReference type="InterPro" id="IPR050368">
    <property type="entry name" value="ClC-type_chloride_channel"/>
</dbReference>
<feature type="transmembrane region" description="Helical" evidence="5">
    <location>
        <begin position="237"/>
        <end position="261"/>
    </location>
</feature>
<sequence length="438" mass="44672">MAPEAAAGPAPATPSPRQFVSGQLKLLPWAVLIGVGSSAVLLGISKLEELVHHLLWQHLPDWLDISPDSGGWIIAVLTAIGLAVGLVVRYAPGHGGPDPATEGLVAPPMTPLMLPGLLLATVLALGGGVSLGPENPITAANIALAWWFGSRVLKNKDVELWVALGAAGTIGAMFGTPVAAALIFSETLTRRAGVSLWDQLLAPLAAGAAGSLTTTLIAAPSLSVTVPPYRGFELVDLVSGTVIVLVATGLGIAGAYAFPALHKWFQSLRNPVLALTAGGLLLGVLGAIGGEITLFKGLDQMRELVAGLDGFSNAKLLLYAVVKLAALILAATCGFRGGRIFPSAFVGVALGCLAHGLVPGIPLGLAIGAGVLGMVLAVTRQGWLSLFLGVVIVGDLSLLPVLCVLVVPGWLLCFGRPPMLITRPAAPLPPTRALPATD</sequence>
<evidence type="ECO:0000256" key="5">
    <source>
        <dbReference type="SAM" id="Phobius"/>
    </source>
</evidence>
<keyword evidence="2 5" id="KW-0812">Transmembrane</keyword>
<dbReference type="Pfam" id="PF00654">
    <property type="entry name" value="Voltage_CLC"/>
    <property type="match status" value="1"/>
</dbReference>
<dbReference type="PRINTS" id="PR00762">
    <property type="entry name" value="CLCHANNEL"/>
</dbReference>
<dbReference type="PANTHER" id="PTHR43427:SF9">
    <property type="entry name" value="ION-TRANSPORT PROTEIN YFEO-RELATED"/>
    <property type="match status" value="1"/>
</dbReference>
<dbReference type="CDD" id="cd00400">
    <property type="entry name" value="Voltage_gated_ClC"/>
    <property type="match status" value="1"/>
</dbReference>
<dbReference type="InterPro" id="IPR014743">
    <property type="entry name" value="Cl-channel_core"/>
</dbReference>
<feature type="transmembrane region" description="Helical" evidence="5">
    <location>
        <begin position="160"/>
        <end position="184"/>
    </location>
</feature>
<dbReference type="Proteomes" id="UP001592530">
    <property type="component" value="Unassembled WGS sequence"/>
</dbReference>
<evidence type="ECO:0000313" key="6">
    <source>
        <dbReference type="EMBL" id="MFC1431153.1"/>
    </source>
</evidence>
<feature type="transmembrane region" description="Helical" evidence="5">
    <location>
        <begin position="112"/>
        <end position="131"/>
    </location>
</feature>
<gene>
    <name evidence="6" type="ORF">ACEZDB_10880</name>
</gene>
<dbReference type="NCBIfam" id="NF002971">
    <property type="entry name" value="PRK03655.1"/>
    <property type="match status" value="1"/>
</dbReference>
<feature type="transmembrane region" description="Helical" evidence="5">
    <location>
        <begin position="383"/>
        <end position="413"/>
    </location>
</feature>
<protein>
    <submittedName>
        <fullName evidence="6">Ion channel protein</fullName>
    </submittedName>
</protein>
<evidence type="ECO:0000256" key="2">
    <source>
        <dbReference type="ARBA" id="ARBA00022692"/>
    </source>
</evidence>
<feature type="transmembrane region" description="Helical" evidence="5">
    <location>
        <begin position="347"/>
        <end position="377"/>
    </location>
</feature>